<evidence type="ECO:0000256" key="1">
    <source>
        <dbReference type="ARBA" id="ARBA00006834"/>
    </source>
</evidence>
<dbReference type="InterPro" id="IPR026607">
    <property type="entry name" value="DMRT"/>
</dbReference>
<feature type="domain" description="DM" evidence="8">
    <location>
        <begin position="15"/>
        <end position="62"/>
    </location>
</feature>
<keyword evidence="3 6" id="KW-0862">Zinc</keyword>
<keyword evidence="2 6" id="KW-0479">Metal-binding</keyword>
<dbReference type="GO" id="GO:0007548">
    <property type="term" value="P:sex differentiation"/>
    <property type="evidence" value="ECO:0007669"/>
    <property type="project" value="TreeGrafter"/>
</dbReference>
<evidence type="ECO:0000313" key="10">
    <source>
        <dbReference type="Proteomes" id="UP001181693"/>
    </source>
</evidence>
<organism evidence="9 10">
    <name type="scientific">Pyxicephalus adspersus</name>
    <name type="common">African bullfrog</name>
    <dbReference type="NCBI Taxonomy" id="30357"/>
    <lineage>
        <taxon>Eukaryota</taxon>
        <taxon>Metazoa</taxon>
        <taxon>Chordata</taxon>
        <taxon>Craniata</taxon>
        <taxon>Vertebrata</taxon>
        <taxon>Euteleostomi</taxon>
        <taxon>Amphibia</taxon>
        <taxon>Batrachia</taxon>
        <taxon>Anura</taxon>
        <taxon>Neobatrachia</taxon>
        <taxon>Ranoidea</taxon>
        <taxon>Pyxicephalidae</taxon>
        <taxon>Pyxicephalinae</taxon>
        <taxon>Pyxicephalus</taxon>
    </lineage>
</organism>
<evidence type="ECO:0000256" key="6">
    <source>
        <dbReference type="PROSITE-ProRule" id="PRU00070"/>
    </source>
</evidence>
<evidence type="ECO:0000256" key="4">
    <source>
        <dbReference type="ARBA" id="ARBA00023125"/>
    </source>
</evidence>
<keyword evidence="5 6" id="KW-0539">Nucleus</keyword>
<dbReference type="Pfam" id="PF00751">
    <property type="entry name" value="DM"/>
    <property type="match status" value="1"/>
</dbReference>
<dbReference type="GO" id="GO:0000981">
    <property type="term" value="F:DNA-binding transcription factor activity, RNA polymerase II-specific"/>
    <property type="evidence" value="ECO:0007669"/>
    <property type="project" value="TreeGrafter"/>
</dbReference>
<dbReference type="EMBL" id="DYDO01000009">
    <property type="protein sequence ID" value="DBA17951.1"/>
    <property type="molecule type" value="Genomic_DNA"/>
</dbReference>
<dbReference type="Proteomes" id="UP001181693">
    <property type="component" value="Unassembled WGS sequence"/>
</dbReference>
<dbReference type="FunFam" id="4.10.1040.10:FF:000001">
    <property type="entry name" value="doublesex- and mab-3-related transcription factor 1"/>
    <property type="match status" value="1"/>
</dbReference>
<comment type="subcellular location">
    <subcellularLocation>
        <location evidence="6">Nucleus</location>
    </subcellularLocation>
</comment>
<proteinExistence type="inferred from homology"/>
<dbReference type="GO" id="GO:0000978">
    <property type="term" value="F:RNA polymerase II cis-regulatory region sequence-specific DNA binding"/>
    <property type="evidence" value="ECO:0007669"/>
    <property type="project" value="TreeGrafter"/>
</dbReference>
<feature type="region of interest" description="Disordered" evidence="7">
    <location>
        <begin position="62"/>
        <end position="88"/>
    </location>
</feature>
<evidence type="ECO:0000259" key="8">
    <source>
        <dbReference type="PROSITE" id="PS50809"/>
    </source>
</evidence>
<dbReference type="PROSITE" id="PS40000">
    <property type="entry name" value="DM_1"/>
    <property type="match status" value="1"/>
</dbReference>
<evidence type="ECO:0000256" key="2">
    <source>
        <dbReference type="ARBA" id="ARBA00022723"/>
    </source>
</evidence>
<keyword evidence="4 6" id="KW-0238">DNA-binding</keyword>
<dbReference type="InterPro" id="IPR001275">
    <property type="entry name" value="DM_DNA-bd"/>
</dbReference>
<evidence type="ECO:0000256" key="5">
    <source>
        <dbReference type="ARBA" id="ARBA00023242"/>
    </source>
</evidence>
<feature type="DNA-binding region" description="DM" evidence="6">
    <location>
        <begin position="15"/>
        <end position="62"/>
    </location>
</feature>
<dbReference type="InterPro" id="IPR036407">
    <property type="entry name" value="DM_DNA-bd_sf"/>
</dbReference>
<evidence type="ECO:0000256" key="3">
    <source>
        <dbReference type="ARBA" id="ARBA00022833"/>
    </source>
</evidence>
<comment type="caution">
    <text evidence="9">The sequence shown here is derived from an EMBL/GenBank/DDBJ whole genome shotgun (WGS) entry which is preliminary data.</text>
</comment>
<dbReference type="AlphaFoldDB" id="A0AAV2ZN73"/>
<dbReference type="PANTHER" id="PTHR12322:SF53">
    <property type="entry name" value="DOUBLESEX-MAB RELATED 11E"/>
    <property type="match status" value="1"/>
</dbReference>
<dbReference type="SMART" id="SM00301">
    <property type="entry name" value="DM"/>
    <property type="match status" value="1"/>
</dbReference>
<evidence type="ECO:0000256" key="7">
    <source>
        <dbReference type="SAM" id="MobiDB-lite"/>
    </source>
</evidence>
<accession>A0AAV2ZN73</accession>
<dbReference type="PANTHER" id="PTHR12322">
    <property type="entry name" value="DOUBLESEX AND MAB-3 RELATED TRANSCRIPTION FACTOR DMRT"/>
    <property type="match status" value="1"/>
</dbReference>
<evidence type="ECO:0000313" key="9">
    <source>
        <dbReference type="EMBL" id="DBA17951.1"/>
    </source>
</evidence>
<dbReference type="PROSITE" id="PS50809">
    <property type="entry name" value="DM_2"/>
    <property type="match status" value="1"/>
</dbReference>
<sequence>MSSPTPGRPVRTPMCSRCRNHGLLVSVRGHAKNCSWKECTCSKCALISDKQKLMASYRMLRRTSSTGAASPEERSENQTVTRASRRHAFSPSMLSSECMPGLVNYERESIWMYPEYPPLYHYPAFPMAFPTMGFGNPPSPHSPFPMTSIQPYRPLEWRMEQDRAGAGDFRSQGYYPPFPSFMPSTFLPGMHYMPPHVPMSVSMRAEPSMRAELSMDVSAPSSAEE</sequence>
<dbReference type="Gene3D" id="4.10.1040.10">
    <property type="entry name" value="DM DNA-binding domain"/>
    <property type="match status" value="1"/>
</dbReference>
<comment type="similarity">
    <text evidence="1">Belongs to the DMRT family.</text>
</comment>
<gene>
    <name evidence="9" type="ORF">GDO54_016254</name>
</gene>
<dbReference type="GO" id="GO:0046872">
    <property type="term" value="F:metal ion binding"/>
    <property type="evidence" value="ECO:0007669"/>
    <property type="project" value="UniProtKB-KW"/>
</dbReference>
<name>A0AAV2ZN73_PYXAD</name>
<keyword evidence="10" id="KW-1185">Reference proteome</keyword>
<reference evidence="9" key="1">
    <citation type="thesis" date="2020" institute="ProQuest LLC" country="789 East Eisenhower Parkway, Ann Arbor, MI, USA">
        <title>Comparative Genomics and Chromosome Evolution.</title>
        <authorList>
            <person name="Mudd A.B."/>
        </authorList>
    </citation>
    <scope>NUCLEOTIDE SEQUENCE</scope>
    <source>
        <strain evidence="9">1538</strain>
        <tissue evidence="9">Blood</tissue>
    </source>
</reference>
<dbReference type="SUPFAM" id="SSF82927">
    <property type="entry name" value="Cysteine-rich DNA binding domain, (DM domain)"/>
    <property type="match status" value="1"/>
</dbReference>
<protein>
    <recommendedName>
        <fullName evidence="8">DM domain-containing protein</fullName>
    </recommendedName>
</protein>
<dbReference type="GO" id="GO:0005634">
    <property type="term" value="C:nucleus"/>
    <property type="evidence" value="ECO:0007669"/>
    <property type="project" value="UniProtKB-SubCell"/>
</dbReference>